<proteinExistence type="predicted"/>
<gene>
    <name evidence="1" type="ORF">FOQG_19336</name>
</gene>
<protein>
    <submittedName>
        <fullName evidence="1">Uncharacterized protein</fullName>
    </submittedName>
</protein>
<dbReference type="AlphaFoldDB" id="X0B1A8"/>
<accession>X0B1A8</accession>
<keyword evidence="2" id="KW-1185">Reference proteome</keyword>
<dbReference type="EMBL" id="KI979728">
    <property type="protein sequence ID" value="EXK75900.1"/>
    <property type="molecule type" value="Genomic_DNA"/>
</dbReference>
<sequence>MSILRPRSSASIYLQFSRALFHQMLGFSLTILTRSGITLSPSITSIAG</sequence>
<organism evidence="1 2">
    <name type="scientific">Fusarium oxysporum f. sp. raphani 54005</name>
    <dbReference type="NCBI Taxonomy" id="1089458"/>
    <lineage>
        <taxon>Eukaryota</taxon>
        <taxon>Fungi</taxon>
        <taxon>Dikarya</taxon>
        <taxon>Ascomycota</taxon>
        <taxon>Pezizomycotina</taxon>
        <taxon>Sordariomycetes</taxon>
        <taxon>Hypocreomycetidae</taxon>
        <taxon>Hypocreales</taxon>
        <taxon>Nectriaceae</taxon>
        <taxon>Fusarium</taxon>
        <taxon>Fusarium oxysporum species complex</taxon>
    </lineage>
</organism>
<name>X0B1A8_FUSOX</name>
<reference evidence="1 2" key="1">
    <citation type="submission" date="2011-11" db="EMBL/GenBank/DDBJ databases">
        <title>The Genome Sequence of Fusarium oxysporum PHW815.</title>
        <authorList>
            <consortium name="The Broad Institute Genome Sequencing Platform"/>
            <person name="Ma L.-J."/>
            <person name="Gale L.R."/>
            <person name="Schwartz D.C."/>
            <person name="Zhou S."/>
            <person name="Corby-Kistler H."/>
            <person name="Young S.K."/>
            <person name="Zeng Q."/>
            <person name="Gargeya S."/>
            <person name="Fitzgerald M."/>
            <person name="Haas B."/>
            <person name="Abouelleil A."/>
            <person name="Alvarado L."/>
            <person name="Arachchi H.M."/>
            <person name="Berlin A."/>
            <person name="Brown A."/>
            <person name="Chapman S.B."/>
            <person name="Chen Z."/>
            <person name="Dunbar C."/>
            <person name="Freedman E."/>
            <person name="Gearin G."/>
            <person name="Goldberg J."/>
            <person name="Griggs A."/>
            <person name="Gujja S."/>
            <person name="Heiman D."/>
            <person name="Howarth C."/>
            <person name="Larson L."/>
            <person name="Lui A."/>
            <person name="MacDonald P.J.P."/>
            <person name="Montmayeur A."/>
            <person name="Murphy C."/>
            <person name="Neiman D."/>
            <person name="Pearson M."/>
            <person name="Priest M."/>
            <person name="Roberts A."/>
            <person name="Saif S."/>
            <person name="Shea T."/>
            <person name="Shenoy N."/>
            <person name="Sisk P."/>
            <person name="Stolte C."/>
            <person name="Sykes S."/>
            <person name="Wortman J."/>
            <person name="Nusbaum C."/>
            <person name="Birren B."/>
        </authorList>
    </citation>
    <scope>NUCLEOTIDE SEQUENCE [LARGE SCALE GENOMIC DNA]</scope>
    <source>
        <strain evidence="1 2">54005</strain>
    </source>
</reference>
<evidence type="ECO:0000313" key="1">
    <source>
        <dbReference type="EMBL" id="EXK75900.1"/>
    </source>
</evidence>
<evidence type="ECO:0000313" key="2">
    <source>
        <dbReference type="Proteomes" id="UP000030663"/>
    </source>
</evidence>
<dbReference type="Proteomes" id="UP000030663">
    <property type="component" value="Unassembled WGS sequence"/>
</dbReference>
<dbReference type="HOGENOM" id="CLU_3160048_0_0_1"/>